<dbReference type="EMBL" id="QKKF02015211">
    <property type="protein sequence ID" value="RZF42341.1"/>
    <property type="molecule type" value="Genomic_DNA"/>
</dbReference>
<dbReference type="SMR" id="A0A482XAL0"/>
<name>A0A482XAL0_LAOST</name>
<dbReference type="STRING" id="195883.A0A482XAL0"/>
<evidence type="ECO:0000313" key="2">
    <source>
        <dbReference type="Proteomes" id="UP000291343"/>
    </source>
</evidence>
<keyword evidence="2" id="KW-1185">Reference proteome</keyword>
<accession>A0A482XAL0</accession>
<organism evidence="1 2">
    <name type="scientific">Laodelphax striatellus</name>
    <name type="common">Small brown planthopper</name>
    <name type="synonym">Delphax striatella</name>
    <dbReference type="NCBI Taxonomy" id="195883"/>
    <lineage>
        <taxon>Eukaryota</taxon>
        <taxon>Metazoa</taxon>
        <taxon>Ecdysozoa</taxon>
        <taxon>Arthropoda</taxon>
        <taxon>Hexapoda</taxon>
        <taxon>Insecta</taxon>
        <taxon>Pterygota</taxon>
        <taxon>Neoptera</taxon>
        <taxon>Paraneoptera</taxon>
        <taxon>Hemiptera</taxon>
        <taxon>Auchenorrhyncha</taxon>
        <taxon>Fulgoroidea</taxon>
        <taxon>Delphacidae</taxon>
        <taxon>Criomorphinae</taxon>
        <taxon>Laodelphax</taxon>
    </lineage>
</organism>
<dbReference type="OrthoDB" id="6607637at2759"/>
<dbReference type="AlphaFoldDB" id="A0A482XAL0"/>
<protein>
    <recommendedName>
        <fullName evidence="3">DUF4817 domain-containing protein</fullName>
    </recommendedName>
</protein>
<evidence type="ECO:0000313" key="1">
    <source>
        <dbReference type="EMBL" id="RZF42341.1"/>
    </source>
</evidence>
<dbReference type="InterPro" id="IPR036397">
    <property type="entry name" value="RNaseH_sf"/>
</dbReference>
<reference evidence="1 2" key="1">
    <citation type="journal article" date="2017" name="Gigascience">
        <title>Genome sequence of the small brown planthopper, Laodelphax striatellus.</title>
        <authorList>
            <person name="Zhu J."/>
            <person name="Jiang F."/>
            <person name="Wang X."/>
            <person name="Yang P."/>
            <person name="Bao Y."/>
            <person name="Zhao W."/>
            <person name="Wang W."/>
            <person name="Lu H."/>
            <person name="Wang Q."/>
            <person name="Cui N."/>
            <person name="Li J."/>
            <person name="Chen X."/>
            <person name="Luo L."/>
            <person name="Yu J."/>
            <person name="Kang L."/>
            <person name="Cui F."/>
        </authorList>
    </citation>
    <scope>NUCLEOTIDE SEQUENCE [LARGE SCALE GENOMIC DNA]</scope>
    <source>
        <strain evidence="1">Lst14</strain>
    </source>
</reference>
<dbReference type="InParanoid" id="A0A482XAL0"/>
<proteinExistence type="predicted"/>
<sequence>MLETFLAERIQSLTNIDIEKTWFQQDGATAHTARVSMAAIRGLFGKHVISRNGDIVWPPRSPDLSVCDFYLWVYLKSIDYNTRPKTLRALKNRIAEEIAATPLDTLRKVMDNFENRLAECIRQDGHHLHDIILNT</sequence>
<comment type="caution">
    <text evidence="1">The sequence shown here is derived from an EMBL/GenBank/DDBJ whole genome shotgun (WGS) entry which is preliminary data.</text>
</comment>
<gene>
    <name evidence="1" type="ORF">LSTR_LSTR004149</name>
</gene>
<dbReference type="PANTHER" id="PTHR47326:SF1">
    <property type="entry name" value="HTH PSQ-TYPE DOMAIN-CONTAINING PROTEIN"/>
    <property type="match status" value="1"/>
</dbReference>
<dbReference type="PANTHER" id="PTHR47326">
    <property type="entry name" value="TRANSPOSABLE ELEMENT TC3 TRANSPOSASE-LIKE PROTEIN"/>
    <property type="match status" value="1"/>
</dbReference>
<dbReference type="GO" id="GO:0003676">
    <property type="term" value="F:nucleic acid binding"/>
    <property type="evidence" value="ECO:0007669"/>
    <property type="project" value="InterPro"/>
</dbReference>
<evidence type="ECO:0008006" key="3">
    <source>
        <dbReference type="Google" id="ProtNLM"/>
    </source>
</evidence>
<dbReference type="Proteomes" id="UP000291343">
    <property type="component" value="Unassembled WGS sequence"/>
</dbReference>
<dbReference type="Gene3D" id="3.30.420.10">
    <property type="entry name" value="Ribonuclease H-like superfamily/Ribonuclease H"/>
    <property type="match status" value="1"/>
</dbReference>